<organism evidence="2 3">
    <name type="scientific">Candidatus Sulfurimonas baltica</name>
    <dbReference type="NCBI Taxonomy" id="2740404"/>
    <lineage>
        <taxon>Bacteria</taxon>
        <taxon>Pseudomonadati</taxon>
        <taxon>Campylobacterota</taxon>
        <taxon>Epsilonproteobacteria</taxon>
        <taxon>Campylobacterales</taxon>
        <taxon>Sulfurimonadaceae</taxon>
        <taxon>Sulfurimonas</taxon>
    </lineage>
</organism>
<gene>
    <name evidence="2" type="ORF">HUE88_13015</name>
</gene>
<feature type="compositionally biased region" description="Polar residues" evidence="1">
    <location>
        <begin position="8"/>
        <end position="18"/>
    </location>
</feature>
<evidence type="ECO:0000256" key="1">
    <source>
        <dbReference type="SAM" id="MobiDB-lite"/>
    </source>
</evidence>
<name>A0A7S7RN24_9BACT</name>
<reference evidence="2 3" key="1">
    <citation type="submission" date="2020-05" db="EMBL/GenBank/DDBJ databases">
        <title>Sulfurimonas marisnigri, sp. nov., and Sulfurimonas baltica, sp. nov., manganese oxide reducing chemolithoautotrophs of the class Epsilonproteobacteria isolated from the pelagic redoxclines of the Black and Baltic Seas and emended description of the genus Sulfurimonas.</title>
        <authorList>
            <person name="Henkel J.V."/>
            <person name="Laudan C."/>
            <person name="Werner J."/>
            <person name="Neu T."/>
            <person name="Plewe S."/>
            <person name="Sproer C."/>
            <person name="Bunk B."/>
            <person name="Schulz-Vogt H.N."/>
        </authorList>
    </citation>
    <scope>NUCLEOTIDE SEQUENCE [LARGE SCALE GENOMIC DNA]</scope>
    <source>
        <strain evidence="2 3">GD2</strain>
    </source>
</reference>
<dbReference type="RefSeq" id="WP_194369623.1">
    <property type="nucleotide sequence ID" value="NZ_CP054492.1"/>
</dbReference>
<evidence type="ECO:0000313" key="3">
    <source>
        <dbReference type="Proteomes" id="UP000593994"/>
    </source>
</evidence>
<keyword evidence="3" id="KW-1185">Reference proteome</keyword>
<evidence type="ECO:0000313" key="2">
    <source>
        <dbReference type="EMBL" id="QOY51990.1"/>
    </source>
</evidence>
<protein>
    <submittedName>
        <fullName evidence="2">Uncharacterized protein</fullName>
    </submittedName>
</protein>
<dbReference type="EMBL" id="CP054492">
    <property type="protein sequence ID" value="QOY51990.1"/>
    <property type="molecule type" value="Genomic_DNA"/>
</dbReference>
<proteinExistence type="predicted"/>
<dbReference type="AlphaFoldDB" id="A0A7S7RN24"/>
<dbReference type="Proteomes" id="UP000593994">
    <property type="component" value="Chromosome"/>
</dbReference>
<accession>A0A7S7RN24</accession>
<feature type="region of interest" description="Disordered" evidence="1">
    <location>
        <begin position="1"/>
        <end position="31"/>
    </location>
</feature>
<sequence length="110" mass="12406">MKTPIKKNYNNSVKSAPHNSKRKAPPKNKTVDVAPKNEVKEMFINWFKKNNNVGQIMSKQDVVKNILTKLDAKQNDALEKAMNELKRDGLIEVKEDGVTLVLTQKGSDSI</sequence>
<dbReference type="KEGG" id="sbal:HUE88_13015"/>